<dbReference type="KEGG" id="aho:Ahos_1772"/>
<dbReference type="AlphaFoldDB" id="F4B6V5"/>
<evidence type="ECO:0000313" key="2">
    <source>
        <dbReference type="EMBL" id="AEE94648.1"/>
    </source>
</evidence>
<accession>F4B6V5</accession>
<keyword evidence="3" id="KW-1185">Reference proteome</keyword>
<reference evidence="2 3" key="1">
    <citation type="journal article" date="2011" name="Extremophiles">
        <title>Genomic analysis of Acidianus hospitalis W1 a host for studying crenarchaeal virus and plasmid life cycles.</title>
        <authorList>
            <person name="You X.Y."/>
            <person name="Liu C."/>
            <person name="Wang S.Y."/>
            <person name="Jiang C.Y."/>
            <person name="Shah S.A."/>
            <person name="Prangishvili D."/>
            <person name="She Q."/>
            <person name="Liu S.J."/>
            <person name="Garrett R.A."/>
        </authorList>
    </citation>
    <scope>NUCLEOTIDE SEQUENCE [LARGE SCALE GENOMIC DNA]</scope>
    <source>
        <strain evidence="2 3">W1</strain>
    </source>
</reference>
<keyword evidence="1" id="KW-0472">Membrane</keyword>
<dbReference type="OrthoDB" id="44262at2157"/>
<proteinExistence type="predicted"/>
<dbReference type="EMBL" id="CP002535">
    <property type="protein sequence ID" value="AEE94648.1"/>
    <property type="molecule type" value="Genomic_DNA"/>
</dbReference>
<feature type="transmembrane region" description="Helical" evidence="1">
    <location>
        <begin position="193"/>
        <end position="215"/>
    </location>
</feature>
<dbReference type="HOGENOM" id="CLU_1173320_0_0_2"/>
<reference key="2">
    <citation type="journal article" date="2011" name="Extremophiles">
        <title>Genomic analyses of Acidianus hospitalis W1 a host for studying crenarchaeal virus and plasmid life cycles.</title>
        <authorList>
            <person name="You X.Y."/>
            <person name="Liu C."/>
            <person name="Wang S.Y."/>
            <person name="Jiang C.Y."/>
            <person name="Shah S.A."/>
            <person name="Prangishvili D."/>
            <person name="Liu S.J."/>
            <person name="Garrett R.A."/>
        </authorList>
    </citation>
    <scope>NUCLEOTIDE SEQUENCE</scope>
    <source>
        <strain>W1</strain>
    </source>
</reference>
<name>F4B6V5_ACIHW</name>
<keyword evidence="1" id="KW-0812">Transmembrane</keyword>
<evidence type="ECO:0000256" key="1">
    <source>
        <dbReference type="SAM" id="Phobius"/>
    </source>
</evidence>
<dbReference type="GeneID" id="10601272"/>
<protein>
    <submittedName>
        <fullName evidence="2">Conserved pro-fuselloviral protein</fullName>
    </submittedName>
</protein>
<feature type="transmembrane region" description="Helical" evidence="1">
    <location>
        <begin position="91"/>
        <end position="110"/>
    </location>
</feature>
<organism evidence="2 3">
    <name type="scientific">Acidianus hospitalis (strain W1)</name>
    <dbReference type="NCBI Taxonomy" id="933801"/>
    <lineage>
        <taxon>Archaea</taxon>
        <taxon>Thermoproteota</taxon>
        <taxon>Thermoprotei</taxon>
        <taxon>Sulfolobales</taxon>
        <taxon>Sulfolobaceae</taxon>
        <taxon>Acidianus</taxon>
    </lineage>
</organism>
<feature type="transmembrane region" description="Helical" evidence="1">
    <location>
        <begin position="119"/>
        <end position="137"/>
    </location>
</feature>
<dbReference type="Proteomes" id="UP000008458">
    <property type="component" value="Chromosome"/>
</dbReference>
<sequence>MRKIVVSILLLSLSVLVLYSAIYLHSLDKTTVRTSVYNITITTTTTYNGPIYGTPNINYGCPIQWPPPLTGTTVTHVTETTIVQPPSYASLWPYILALSIIILGLAVLIFRRNYCMSKVMILLISLILISLAVFLYSTDKPIVHILVLSKVTCNKNNYIQLAVVHTYNSADCPLCEPKPPVIYQTVIILPPPWYAQLWFLPLTVGILLIFMLAYMCKAVTLKVLKVIIKYLEPILN</sequence>
<evidence type="ECO:0000313" key="3">
    <source>
        <dbReference type="Proteomes" id="UP000008458"/>
    </source>
</evidence>
<keyword evidence="1" id="KW-1133">Transmembrane helix</keyword>
<gene>
    <name evidence="2" type="ordered locus">Ahos_1772</name>
</gene>
<dbReference type="STRING" id="933801.Ahos_1772"/>
<dbReference type="RefSeq" id="WP_013776563.1">
    <property type="nucleotide sequence ID" value="NC_015518.1"/>
</dbReference>